<dbReference type="Proteomes" id="UP000014760">
    <property type="component" value="Unassembled WGS sequence"/>
</dbReference>
<keyword evidence="4" id="KW-1185">Reference proteome</keyword>
<evidence type="ECO:0000313" key="3">
    <source>
        <dbReference type="EnsemblMetazoa" id="CapteP191853"/>
    </source>
</evidence>
<reference evidence="4" key="1">
    <citation type="submission" date="2012-12" db="EMBL/GenBank/DDBJ databases">
        <authorList>
            <person name="Hellsten U."/>
            <person name="Grimwood J."/>
            <person name="Chapman J.A."/>
            <person name="Shapiro H."/>
            <person name="Aerts A."/>
            <person name="Otillar R.P."/>
            <person name="Terry A.Y."/>
            <person name="Boore J.L."/>
            <person name="Simakov O."/>
            <person name="Marletaz F."/>
            <person name="Cho S.-J."/>
            <person name="Edsinger-Gonzales E."/>
            <person name="Havlak P."/>
            <person name="Kuo D.-H."/>
            <person name="Larsson T."/>
            <person name="Lv J."/>
            <person name="Arendt D."/>
            <person name="Savage R."/>
            <person name="Osoegawa K."/>
            <person name="de Jong P."/>
            <person name="Lindberg D.R."/>
            <person name="Seaver E.C."/>
            <person name="Weisblat D.A."/>
            <person name="Putnam N.H."/>
            <person name="Grigoriev I.V."/>
            <person name="Rokhsar D.S."/>
        </authorList>
    </citation>
    <scope>NUCLEOTIDE SEQUENCE</scope>
    <source>
        <strain evidence="4">I ESC-2004</strain>
    </source>
</reference>
<gene>
    <name evidence="2" type="ORF">CAPTEDRAFT_191853</name>
</gene>
<dbReference type="OrthoDB" id="6134432at2759"/>
<reference evidence="3" key="3">
    <citation type="submission" date="2015-06" db="UniProtKB">
        <authorList>
            <consortium name="EnsemblMetazoa"/>
        </authorList>
    </citation>
    <scope>IDENTIFICATION</scope>
</reference>
<proteinExistence type="predicted"/>
<accession>R7TYX2</accession>
<organism evidence="2">
    <name type="scientific">Capitella teleta</name>
    <name type="common">Polychaete worm</name>
    <dbReference type="NCBI Taxonomy" id="283909"/>
    <lineage>
        <taxon>Eukaryota</taxon>
        <taxon>Metazoa</taxon>
        <taxon>Spiralia</taxon>
        <taxon>Lophotrochozoa</taxon>
        <taxon>Annelida</taxon>
        <taxon>Polychaeta</taxon>
        <taxon>Sedentaria</taxon>
        <taxon>Scolecida</taxon>
        <taxon>Capitellidae</taxon>
        <taxon>Capitella</taxon>
    </lineage>
</organism>
<feature type="chain" id="PRO_5008787468" evidence="1">
    <location>
        <begin position="21"/>
        <end position="137"/>
    </location>
</feature>
<evidence type="ECO:0000313" key="4">
    <source>
        <dbReference type="Proteomes" id="UP000014760"/>
    </source>
</evidence>
<name>R7TYX2_CAPTE</name>
<dbReference type="HOGENOM" id="CLU_1867042_0_0_1"/>
<dbReference type="AlphaFoldDB" id="R7TYX2"/>
<dbReference type="EnsemblMetazoa" id="CapteT191853">
    <property type="protein sequence ID" value="CapteP191853"/>
    <property type="gene ID" value="CapteG191853"/>
</dbReference>
<keyword evidence="1" id="KW-0732">Signal</keyword>
<feature type="signal peptide" evidence="1">
    <location>
        <begin position="1"/>
        <end position="20"/>
    </location>
</feature>
<evidence type="ECO:0000256" key="1">
    <source>
        <dbReference type="SAM" id="SignalP"/>
    </source>
</evidence>
<sequence length="137" mass="15327">MNIAGLLFLLGALHWSTVAAQTYGEECGANPMLKAVLVARRAGRPLRQVLEVLRRIDPPAFKELAQKFRQYAACVALVDTGYFRKRSQASPVTRSNILVTTKTPSPSVNLGFLRKFQMKLRAWLQTKAVSKWPSIIN</sequence>
<reference evidence="2 4" key="2">
    <citation type="journal article" date="2013" name="Nature">
        <title>Insights into bilaterian evolution from three spiralian genomes.</title>
        <authorList>
            <person name="Simakov O."/>
            <person name="Marletaz F."/>
            <person name="Cho S.J."/>
            <person name="Edsinger-Gonzales E."/>
            <person name="Havlak P."/>
            <person name="Hellsten U."/>
            <person name="Kuo D.H."/>
            <person name="Larsson T."/>
            <person name="Lv J."/>
            <person name="Arendt D."/>
            <person name="Savage R."/>
            <person name="Osoegawa K."/>
            <person name="de Jong P."/>
            <person name="Grimwood J."/>
            <person name="Chapman J.A."/>
            <person name="Shapiro H."/>
            <person name="Aerts A."/>
            <person name="Otillar R.P."/>
            <person name="Terry A.Y."/>
            <person name="Boore J.L."/>
            <person name="Grigoriev I.V."/>
            <person name="Lindberg D.R."/>
            <person name="Seaver E.C."/>
            <person name="Weisblat D.A."/>
            <person name="Putnam N.H."/>
            <person name="Rokhsar D.S."/>
        </authorList>
    </citation>
    <scope>NUCLEOTIDE SEQUENCE</scope>
    <source>
        <strain evidence="2 4">I ESC-2004</strain>
    </source>
</reference>
<evidence type="ECO:0000313" key="2">
    <source>
        <dbReference type="EMBL" id="ELT98797.1"/>
    </source>
</evidence>
<dbReference type="EMBL" id="KB307554">
    <property type="protein sequence ID" value="ELT98797.1"/>
    <property type="molecule type" value="Genomic_DNA"/>
</dbReference>
<dbReference type="EMBL" id="AMQN01002021">
    <property type="status" value="NOT_ANNOTATED_CDS"/>
    <property type="molecule type" value="Genomic_DNA"/>
</dbReference>
<protein>
    <submittedName>
        <fullName evidence="2 3">Uncharacterized protein</fullName>
    </submittedName>
</protein>